<dbReference type="SUPFAM" id="SSF56112">
    <property type="entry name" value="Protein kinase-like (PK-like)"/>
    <property type="match status" value="1"/>
</dbReference>
<protein>
    <submittedName>
        <fullName evidence="2">Aminoglycoside phosphotransferase family protein</fullName>
    </submittedName>
</protein>
<feature type="domain" description="Aminoglycoside phosphotransferase" evidence="1">
    <location>
        <begin position="31"/>
        <end position="246"/>
    </location>
</feature>
<dbReference type="GO" id="GO:0016740">
    <property type="term" value="F:transferase activity"/>
    <property type="evidence" value="ECO:0007669"/>
    <property type="project" value="UniProtKB-KW"/>
</dbReference>
<dbReference type="PANTHER" id="PTHR21310:SF42">
    <property type="entry name" value="BIFUNCTIONAL AAC_APH"/>
    <property type="match status" value="1"/>
</dbReference>
<reference evidence="2 3" key="1">
    <citation type="submission" date="2019-03" db="EMBL/GenBank/DDBJ databases">
        <title>Diversity of the mouse oral microbiome.</title>
        <authorList>
            <person name="Joseph S."/>
            <person name="Aduse-Opoku J."/>
            <person name="Curtis M."/>
            <person name="Wade W."/>
            <person name="Hashim A."/>
        </authorList>
    </citation>
    <scope>NUCLEOTIDE SEQUENCE [LARGE SCALE GENOMIC DNA]</scope>
    <source>
        <strain evidence="2 3">P1012</strain>
    </source>
</reference>
<accession>A0A4Y9FSP5</accession>
<keyword evidence="2" id="KW-0808">Transferase</keyword>
<dbReference type="PANTHER" id="PTHR21310">
    <property type="entry name" value="AMINOGLYCOSIDE PHOSPHOTRANSFERASE-RELATED-RELATED"/>
    <property type="match status" value="1"/>
</dbReference>
<dbReference type="Pfam" id="PF01636">
    <property type="entry name" value="APH"/>
    <property type="match status" value="1"/>
</dbReference>
<gene>
    <name evidence="2" type="ORF">E4U02_11575</name>
</gene>
<keyword evidence="3" id="KW-1185">Reference proteome</keyword>
<name>A0A4Y9FSP5_9MICO</name>
<dbReference type="Gene3D" id="3.30.200.20">
    <property type="entry name" value="Phosphorylase Kinase, domain 1"/>
    <property type="match status" value="1"/>
</dbReference>
<dbReference type="Gene3D" id="3.90.1200.10">
    <property type="match status" value="1"/>
</dbReference>
<evidence type="ECO:0000313" key="2">
    <source>
        <dbReference type="EMBL" id="TFU32250.1"/>
    </source>
</evidence>
<dbReference type="Proteomes" id="UP000298358">
    <property type="component" value="Unassembled WGS sequence"/>
</dbReference>
<proteinExistence type="predicted"/>
<comment type="caution">
    <text evidence="2">The sequence shown here is derived from an EMBL/GenBank/DDBJ whole genome shotgun (WGS) entry which is preliminary data.</text>
</comment>
<evidence type="ECO:0000313" key="3">
    <source>
        <dbReference type="Proteomes" id="UP000298358"/>
    </source>
</evidence>
<organism evidence="2 3">
    <name type="scientific">Microbacterium paludicola</name>
    <dbReference type="NCBI Taxonomy" id="300019"/>
    <lineage>
        <taxon>Bacteria</taxon>
        <taxon>Bacillati</taxon>
        <taxon>Actinomycetota</taxon>
        <taxon>Actinomycetes</taxon>
        <taxon>Micrococcales</taxon>
        <taxon>Microbacteriaceae</taxon>
        <taxon>Microbacterium</taxon>
    </lineage>
</organism>
<sequence>MVAPDLDVTVELARALLAEQHPDLAELPLATLANGWDNSVLRLGEELVLRLPRREAAAQLVIHEQRWLPELARTLPVEVPVPVRAGRPSSAAGYPWAWSVLPWIDGARVADLPPRERRHLAAPLAEFHRALHVPAPAAAPANPVRGVPLLRRAEAFRTRLERGLVPEPNRLQALFDRCAASPRWMGPPMWLHGDPHPGNLLATPAGGLAVIDFGDLTAGDPATDLAVAWLVFDTKGRHDYRAHLADLHPLDDPVWIRAYGWALNMATVTFESTAADGWMLQMGEHALAELLSEA</sequence>
<evidence type="ECO:0000259" key="1">
    <source>
        <dbReference type="Pfam" id="PF01636"/>
    </source>
</evidence>
<dbReference type="AlphaFoldDB" id="A0A4Y9FSP5"/>
<dbReference type="CDD" id="cd05155">
    <property type="entry name" value="APH_ChoK_like_1"/>
    <property type="match status" value="1"/>
</dbReference>
<dbReference type="EMBL" id="SPQB01000031">
    <property type="protein sequence ID" value="TFU32250.1"/>
    <property type="molecule type" value="Genomic_DNA"/>
</dbReference>
<dbReference type="InterPro" id="IPR002575">
    <property type="entry name" value="Aminoglycoside_PTrfase"/>
</dbReference>
<dbReference type="InterPro" id="IPR051678">
    <property type="entry name" value="AGP_Transferase"/>
</dbReference>
<dbReference type="RefSeq" id="WP_135114996.1">
    <property type="nucleotide sequence ID" value="NZ_JADGLL010000031.1"/>
</dbReference>
<dbReference type="InterPro" id="IPR011009">
    <property type="entry name" value="Kinase-like_dom_sf"/>
</dbReference>
<dbReference type="OrthoDB" id="9797603at2"/>